<dbReference type="Proteomes" id="UP000790377">
    <property type="component" value="Unassembled WGS sequence"/>
</dbReference>
<gene>
    <name evidence="1" type="ORF">BJ138DRAFT_1146127</name>
</gene>
<organism evidence="1 2">
    <name type="scientific">Hygrophoropsis aurantiaca</name>
    <dbReference type="NCBI Taxonomy" id="72124"/>
    <lineage>
        <taxon>Eukaryota</taxon>
        <taxon>Fungi</taxon>
        <taxon>Dikarya</taxon>
        <taxon>Basidiomycota</taxon>
        <taxon>Agaricomycotina</taxon>
        <taxon>Agaricomycetes</taxon>
        <taxon>Agaricomycetidae</taxon>
        <taxon>Boletales</taxon>
        <taxon>Coniophorineae</taxon>
        <taxon>Hygrophoropsidaceae</taxon>
        <taxon>Hygrophoropsis</taxon>
    </lineage>
</organism>
<dbReference type="EMBL" id="MU267631">
    <property type="protein sequence ID" value="KAH7913403.1"/>
    <property type="molecule type" value="Genomic_DNA"/>
</dbReference>
<proteinExistence type="predicted"/>
<accession>A0ACB8AK95</accession>
<sequence length="216" mass="23165">MFAHLTSTAIALCIPSLVASLASAARPPMIRDNMLPSVTTGTSPEPVDSPSTSLYSQASVQSSADEFTGDFTPQTTDVPDDSAPSASNALVTDNGDKDATSGYNHNDIWARQATAPNSIPGSASSQAIGQTSAAPAAPTSQPVVAQTSSIVPSGTSFLDQPLYRTWCEHYSYVRRRARRSCRWQFRPTSEISRKNEHYHIICENLAIHRGHTGMPN</sequence>
<protein>
    <submittedName>
        <fullName evidence="1">Uncharacterized protein</fullName>
    </submittedName>
</protein>
<evidence type="ECO:0000313" key="2">
    <source>
        <dbReference type="Proteomes" id="UP000790377"/>
    </source>
</evidence>
<name>A0ACB8AK95_9AGAM</name>
<evidence type="ECO:0000313" key="1">
    <source>
        <dbReference type="EMBL" id="KAH7913403.1"/>
    </source>
</evidence>
<reference evidence="1" key="1">
    <citation type="journal article" date="2021" name="New Phytol.">
        <title>Evolutionary innovations through gain and loss of genes in the ectomycorrhizal Boletales.</title>
        <authorList>
            <person name="Wu G."/>
            <person name="Miyauchi S."/>
            <person name="Morin E."/>
            <person name="Kuo A."/>
            <person name="Drula E."/>
            <person name="Varga T."/>
            <person name="Kohler A."/>
            <person name="Feng B."/>
            <person name="Cao Y."/>
            <person name="Lipzen A."/>
            <person name="Daum C."/>
            <person name="Hundley H."/>
            <person name="Pangilinan J."/>
            <person name="Johnson J."/>
            <person name="Barry K."/>
            <person name="LaButti K."/>
            <person name="Ng V."/>
            <person name="Ahrendt S."/>
            <person name="Min B."/>
            <person name="Choi I.G."/>
            <person name="Park H."/>
            <person name="Plett J.M."/>
            <person name="Magnuson J."/>
            <person name="Spatafora J.W."/>
            <person name="Nagy L.G."/>
            <person name="Henrissat B."/>
            <person name="Grigoriev I.V."/>
            <person name="Yang Z.L."/>
            <person name="Xu J."/>
            <person name="Martin F.M."/>
        </authorList>
    </citation>
    <scope>NUCLEOTIDE SEQUENCE</scope>
    <source>
        <strain evidence="1">ATCC 28755</strain>
    </source>
</reference>
<keyword evidence="2" id="KW-1185">Reference proteome</keyword>
<comment type="caution">
    <text evidence="1">The sequence shown here is derived from an EMBL/GenBank/DDBJ whole genome shotgun (WGS) entry which is preliminary data.</text>
</comment>